<accession>A0AAD5PZU0</accession>
<feature type="compositionally biased region" description="Acidic residues" evidence="1">
    <location>
        <begin position="36"/>
        <end position="46"/>
    </location>
</feature>
<feature type="region of interest" description="Disordered" evidence="1">
    <location>
        <begin position="34"/>
        <end position="85"/>
    </location>
</feature>
<reference evidence="2" key="1">
    <citation type="submission" date="2021-12" db="EMBL/GenBank/DDBJ databases">
        <title>Prjna785345.</title>
        <authorList>
            <person name="Rujirawat T."/>
            <person name="Krajaejun T."/>
        </authorList>
    </citation>
    <scope>NUCLEOTIDE SEQUENCE</scope>
    <source>
        <strain evidence="2">Pi057C3</strain>
    </source>
</reference>
<proteinExistence type="predicted"/>
<protein>
    <submittedName>
        <fullName evidence="2">Uncharacterized protein</fullName>
    </submittedName>
</protein>
<name>A0AAD5PZU0_PYTIN</name>
<organism evidence="2 3">
    <name type="scientific">Pythium insidiosum</name>
    <name type="common">Pythiosis disease agent</name>
    <dbReference type="NCBI Taxonomy" id="114742"/>
    <lineage>
        <taxon>Eukaryota</taxon>
        <taxon>Sar</taxon>
        <taxon>Stramenopiles</taxon>
        <taxon>Oomycota</taxon>
        <taxon>Peronosporomycetes</taxon>
        <taxon>Pythiales</taxon>
        <taxon>Pythiaceae</taxon>
        <taxon>Pythium</taxon>
    </lineage>
</organism>
<gene>
    <name evidence="2" type="ORF">P43SY_010328</name>
</gene>
<dbReference type="Proteomes" id="UP001209570">
    <property type="component" value="Unassembled WGS sequence"/>
</dbReference>
<evidence type="ECO:0000256" key="1">
    <source>
        <dbReference type="SAM" id="MobiDB-lite"/>
    </source>
</evidence>
<dbReference type="AlphaFoldDB" id="A0AAD5PZU0"/>
<evidence type="ECO:0000313" key="3">
    <source>
        <dbReference type="Proteomes" id="UP001209570"/>
    </source>
</evidence>
<keyword evidence="3" id="KW-1185">Reference proteome</keyword>
<feature type="compositionally biased region" description="Low complexity" evidence="1">
    <location>
        <begin position="65"/>
        <end position="74"/>
    </location>
</feature>
<sequence length="85" mass="9303">MDDEIKTEEQLDIFRIDPEFEKNEKMWTAIKKEILGESDSDSDDDGSSSGSDSSSDDEEEDDAAAHAAAAQSSAPIQDMTEQDLS</sequence>
<evidence type="ECO:0000313" key="2">
    <source>
        <dbReference type="EMBL" id="KAJ0388668.1"/>
    </source>
</evidence>
<comment type="caution">
    <text evidence="2">The sequence shown here is derived from an EMBL/GenBank/DDBJ whole genome shotgun (WGS) entry which is preliminary data.</text>
</comment>
<dbReference type="EMBL" id="JAKCXM010007328">
    <property type="protein sequence ID" value="KAJ0388668.1"/>
    <property type="molecule type" value="Genomic_DNA"/>
</dbReference>